<keyword evidence="1" id="KW-0812">Transmembrane</keyword>
<feature type="transmembrane region" description="Helical" evidence="1">
    <location>
        <begin position="133"/>
        <end position="159"/>
    </location>
</feature>
<gene>
    <name evidence="2" type="ORF">H6G59_24830</name>
</gene>
<organism evidence="2 3">
    <name type="scientific">Anabaena lutea FACHB-196</name>
    <dbReference type="NCBI Taxonomy" id="2692881"/>
    <lineage>
        <taxon>Bacteria</taxon>
        <taxon>Bacillati</taxon>
        <taxon>Cyanobacteriota</taxon>
        <taxon>Cyanophyceae</taxon>
        <taxon>Nostocales</taxon>
        <taxon>Nostocaceae</taxon>
        <taxon>Anabaena</taxon>
    </lineage>
</organism>
<reference evidence="2 3" key="1">
    <citation type="journal article" date="2020" name="ISME J.">
        <title>Comparative genomics reveals insights into cyanobacterial evolution and habitat adaptation.</title>
        <authorList>
            <person name="Chen M.Y."/>
            <person name="Teng W.K."/>
            <person name="Zhao L."/>
            <person name="Hu C.X."/>
            <person name="Zhou Y.K."/>
            <person name="Han B.P."/>
            <person name="Song L.R."/>
            <person name="Shu W.S."/>
        </authorList>
    </citation>
    <scope>NUCLEOTIDE SEQUENCE [LARGE SCALE GENOMIC DNA]</scope>
    <source>
        <strain evidence="2 3">FACHB-196</strain>
    </source>
</reference>
<keyword evidence="1" id="KW-1133">Transmembrane helix</keyword>
<feature type="transmembrane region" description="Helical" evidence="1">
    <location>
        <begin position="12"/>
        <end position="36"/>
    </location>
</feature>
<protein>
    <submittedName>
        <fullName evidence="2">Uncharacterized protein</fullName>
    </submittedName>
</protein>
<accession>A0ABR8FQ39</accession>
<feature type="transmembrane region" description="Helical" evidence="1">
    <location>
        <begin position="104"/>
        <end position="126"/>
    </location>
</feature>
<feature type="transmembrane region" description="Helical" evidence="1">
    <location>
        <begin position="42"/>
        <end position="62"/>
    </location>
</feature>
<name>A0ABR8FQ39_9NOST</name>
<evidence type="ECO:0000256" key="1">
    <source>
        <dbReference type="SAM" id="Phobius"/>
    </source>
</evidence>
<dbReference type="RefSeq" id="WP_190720106.1">
    <property type="nucleotide sequence ID" value="NZ_JACJST010000035.1"/>
</dbReference>
<evidence type="ECO:0000313" key="3">
    <source>
        <dbReference type="Proteomes" id="UP000640531"/>
    </source>
</evidence>
<dbReference type="Proteomes" id="UP000640531">
    <property type="component" value="Unassembled WGS sequence"/>
</dbReference>
<comment type="caution">
    <text evidence="2">The sequence shown here is derived from an EMBL/GenBank/DDBJ whole genome shotgun (WGS) entry which is preliminary data.</text>
</comment>
<sequence>MHLAFEKSKYSILSFTSLWIFATLGGFFLSLLWIEIGEKSDIGLLEAGVGGLAIALPQSYILRHRIFPLGWVLSTIFSWVLIAAIGVGAVGWCVPSSEFFPLRIFLGIISGSIGGLVIGLAQWWIAMPQSVPWVWCWMFVSSASWAVAVSTGSAVGLFLHRLTQLFLGEVVGLAITWLIVGILTGISAYKLLKYSRIQESGVRSQE</sequence>
<keyword evidence="1" id="KW-0472">Membrane</keyword>
<evidence type="ECO:0000313" key="2">
    <source>
        <dbReference type="EMBL" id="MBD2571059.1"/>
    </source>
</evidence>
<dbReference type="EMBL" id="JACJST010000035">
    <property type="protein sequence ID" value="MBD2571059.1"/>
    <property type="molecule type" value="Genomic_DNA"/>
</dbReference>
<feature type="transmembrane region" description="Helical" evidence="1">
    <location>
        <begin position="69"/>
        <end position="92"/>
    </location>
</feature>
<keyword evidence="3" id="KW-1185">Reference proteome</keyword>
<proteinExistence type="predicted"/>
<feature type="transmembrane region" description="Helical" evidence="1">
    <location>
        <begin position="165"/>
        <end position="189"/>
    </location>
</feature>